<evidence type="ECO:0000313" key="7">
    <source>
        <dbReference type="EMBL" id="CAG8483080.1"/>
    </source>
</evidence>
<dbReference type="Pfam" id="PF22794">
    <property type="entry name" value="jr-ZPR1"/>
    <property type="match status" value="2"/>
</dbReference>
<dbReference type="NCBIfam" id="TIGR00310">
    <property type="entry name" value="ZPR1_znf"/>
    <property type="match status" value="2"/>
</dbReference>
<accession>A0A9N8WHR5</accession>
<evidence type="ECO:0000256" key="5">
    <source>
        <dbReference type="ARBA" id="ARBA00022833"/>
    </source>
</evidence>
<dbReference type="EMBL" id="CAJVPS010000393">
    <property type="protein sequence ID" value="CAG8483080.1"/>
    <property type="molecule type" value="Genomic_DNA"/>
</dbReference>
<dbReference type="OrthoDB" id="308464at2759"/>
<feature type="domain" description="Zinc finger ZPR1-type" evidence="6">
    <location>
        <begin position="271"/>
        <end position="429"/>
    </location>
</feature>
<name>A0A9N8WHR5_9GLOM</name>
<dbReference type="InterPro" id="IPR056180">
    <property type="entry name" value="ZPR1_jr_dom"/>
</dbReference>
<feature type="domain" description="Zinc finger ZPR1-type" evidence="6">
    <location>
        <begin position="36"/>
        <end position="195"/>
    </location>
</feature>
<keyword evidence="2" id="KW-0479">Metal-binding</keyword>
<dbReference type="GO" id="GO:0008270">
    <property type="term" value="F:zinc ion binding"/>
    <property type="evidence" value="ECO:0007669"/>
    <property type="project" value="UniProtKB-KW"/>
</dbReference>
<dbReference type="InterPro" id="IPR042452">
    <property type="entry name" value="ZPR1_Znf1/2"/>
</dbReference>
<evidence type="ECO:0000256" key="1">
    <source>
        <dbReference type="ARBA" id="ARBA00008354"/>
    </source>
</evidence>
<comment type="caution">
    <text evidence="7">The sequence shown here is derived from an EMBL/GenBank/DDBJ whole genome shotgun (WGS) entry which is preliminary data.</text>
</comment>
<dbReference type="Proteomes" id="UP000789508">
    <property type="component" value="Unassembled WGS sequence"/>
</dbReference>
<dbReference type="Pfam" id="PF03367">
    <property type="entry name" value="Zn_ribbon_ZPR1"/>
    <property type="match status" value="2"/>
</dbReference>
<keyword evidence="5" id="KW-0862">Zinc</keyword>
<dbReference type="FunFam" id="2.20.25.420:FF:000001">
    <property type="entry name" value="Zinc finger protein ZPR1"/>
    <property type="match status" value="1"/>
</dbReference>
<evidence type="ECO:0000259" key="6">
    <source>
        <dbReference type="SMART" id="SM00709"/>
    </source>
</evidence>
<dbReference type="PANTHER" id="PTHR10876:SF0">
    <property type="entry name" value="ZINC FINGER PROTEIN ZPR1"/>
    <property type="match status" value="1"/>
</dbReference>
<dbReference type="FunFam" id="2.60.120.1040:FF:000001">
    <property type="entry name" value="Zinc finger protein ZPR1"/>
    <property type="match status" value="1"/>
</dbReference>
<dbReference type="FunFam" id="2.60.120.1040:FF:000003">
    <property type="entry name" value="Zinc finger protein zpr1"/>
    <property type="match status" value="1"/>
</dbReference>
<organism evidence="7 8">
    <name type="scientific">Ambispora leptoticha</name>
    <dbReference type="NCBI Taxonomy" id="144679"/>
    <lineage>
        <taxon>Eukaryota</taxon>
        <taxon>Fungi</taxon>
        <taxon>Fungi incertae sedis</taxon>
        <taxon>Mucoromycota</taxon>
        <taxon>Glomeromycotina</taxon>
        <taxon>Glomeromycetes</taxon>
        <taxon>Archaeosporales</taxon>
        <taxon>Ambisporaceae</taxon>
        <taxon>Ambispora</taxon>
    </lineage>
</organism>
<proteinExistence type="inferred from homology"/>
<reference evidence="7" key="1">
    <citation type="submission" date="2021-06" db="EMBL/GenBank/DDBJ databases">
        <authorList>
            <person name="Kallberg Y."/>
            <person name="Tangrot J."/>
            <person name="Rosling A."/>
        </authorList>
    </citation>
    <scope>NUCLEOTIDE SEQUENCE</scope>
    <source>
        <strain evidence="7">FL130A</strain>
    </source>
</reference>
<evidence type="ECO:0000256" key="2">
    <source>
        <dbReference type="ARBA" id="ARBA00022723"/>
    </source>
</evidence>
<dbReference type="SMART" id="SM00709">
    <property type="entry name" value="Zpr1"/>
    <property type="match status" value="2"/>
</dbReference>
<dbReference type="InterPro" id="IPR042451">
    <property type="entry name" value="ZPR1_A/B_dom"/>
</dbReference>
<dbReference type="Gene3D" id="2.60.120.1040">
    <property type="entry name" value="ZPR1, A/B domain"/>
    <property type="match status" value="2"/>
</dbReference>
<evidence type="ECO:0000256" key="3">
    <source>
        <dbReference type="ARBA" id="ARBA00022737"/>
    </source>
</evidence>
<protein>
    <submittedName>
        <fullName evidence="7">6526_t:CDS:1</fullName>
    </submittedName>
</protein>
<gene>
    <name evidence="7" type="ORF">ALEPTO_LOCUS2591</name>
</gene>
<dbReference type="GO" id="GO:0005634">
    <property type="term" value="C:nucleus"/>
    <property type="evidence" value="ECO:0007669"/>
    <property type="project" value="TreeGrafter"/>
</dbReference>
<comment type="similarity">
    <text evidence="1">Belongs to the ZPR1 family.</text>
</comment>
<keyword evidence="4" id="KW-0863">Zinc-finger</keyword>
<dbReference type="PANTHER" id="PTHR10876">
    <property type="entry name" value="ZINC FINGER PROTEIN ZPR1"/>
    <property type="match status" value="1"/>
</dbReference>
<evidence type="ECO:0000256" key="4">
    <source>
        <dbReference type="ARBA" id="ARBA00022771"/>
    </source>
</evidence>
<keyword evidence="8" id="KW-1185">Reference proteome</keyword>
<dbReference type="AlphaFoldDB" id="A0A9N8WHR5"/>
<keyword evidence="3" id="KW-0677">Repeat</keyword>
<dbReference type="Gene3D" id="2.20.25.420">
    <property type="entry name" value="ZPR1, zinc finger domain"/>
    <property type="match status" value="2"/>
</dbReference>
<evidence type="ECO:0000313" key="8">
    <source>
        <dbReference type="Proteomes" id="UP000789508"/>
    </source>
</evidence>
<dbReference type="InterPro" id="IPR004457">
    <property type="entry name" value="Znf_ZPR1"/>
</dbReference>
<dbReference type="InterPro" id="IPR040141">
    <property type="entry name" value="ZPR1"/>
</dbReference>
<sequence length="478" mass="54029">MTSEGETPTKKEVLFPQIGEVVDATDDEGKPTEIESYCVNCEQNGVTRLLLTRIPHWRDIIVMSFECEHCGFRNNEVQFAGVIAEKGCTYTCEISSPEDLDRQLVRSESASVKIHEIDLELPSSNTQRGSLTTIEGLISAIIDDLSSEQPARKYTDEETYKKIEVILERLKAFRENREKCTISVNDFAGNSYIENLCAPNPDPKLNIRYYNRTREMNIALGLNVDSCADDEEDTAKKDHLQNNVIKDLQANEKEEELRGDDKVSEVMIFPTNCSNCNTPSDTRMHMINIPHFKEVVIMSTACGYKSNEVKAGGPISPQGKRIKLKIVDIEDLSRDILKSETCNLIIPDIDLELTTGTLGGRFTTIEGLLRQISDELQQRVPFASGDSVKEERRKTFANFIEKLNKVISGEVLPVHLILDDPLANSYLQNLYAPEPDPNMLIEYYDRTWEQNEALGLNDMNVENYEANNDEDSVDKNPN</sequence>